<dbReference type="Gene3D" id="3.40.50.720">
    <property type="entry name" value="NAD(P)-binding Rossmann-like Domain"/>
    <property type="match status" value="1"/>
</dbReference>
<dbReference type="Pfam" id="PF13561">
    <property type="entry name" value="adh_short_C2"/>
    <property type="match status" value="1"/>
</dbReference>
<evidence type="ECO:0000256" key="1">
    <source>
        <dbReference type="ARBA" id="ARBA00006484"/>
    </source>
</evidence>
<dbReference type="FunFam" id="3.40.50.720:FF:000084">
    <property type="entry name" value="Short-chain dehydrogenase reductase"/>
    <property type="match status" value="1"/>
</dbReference>
<dbReference type="Proteomes" id="UP000192678">
    <property type="component" value="Unassembled WGS sequence"/>
</dbReference>
<reference evidence="3 4" key="1">
    <citation type="submission" date="2017-04" db="EMBL/GenBank/DDBJ databases">
        <authorList>
            <person name="Afonso C.L."/>
            <person name="Miller P.J."/>
            <person name="Scott M.A."/>
            <person name="Spackman E."/>
            <person name="Goraichik I."/>
            <person name="Dimitrov K.M."/>
            <person name="Suarez D.L."/>
            <person name="Swayne D.E."/>
        </authorList>
    </citation>
    <scope>NUCLEOTIDE SEQUENCE [LARGE SCALE GENOMIC DNA]</scope>
    <source>
        <strain evidence="3 4">DSM 19625</strain>
    </source>
</reference>
<keyword evidence="2" id="KW-0560">Oxidoreductase</keyword>
<dbReference type="AlphaFoldDB" id="A0A1W2AAG2"/>
<name>A0A1W2AAG2_9SPHI</name>
<dbReference type="PRINTS" id="PR00080">
    <property type="entry name" value="SDRFAMILY"/>
</dbReference>
<sequence>MMTKLNNKVALITGGTSGIGKATAIDFIENGASVIITGRFQNTIDETINELGEKAKGIVSDAGKMADLLELGDKVKLVSSQIDILYVNAGFGKYAAIEQIDENHFDEQFNVIVKGTLFTVQQILPLMKEGGAIILNTSIVTEIGMQNSSVYSAAKAAVQSFVKTFASELAAKKIRINAVSPGPIATNYFDRSNLTAEQIQGIAGAVLPQVPLARFGQPFEVAKAITFLASEDASFMHGTEIFVDGGFPKIK</sequence>
<protein>
    <submittedName>
        <fullName evidence="3">NAD(P)-dependent dehydrogenase, short-chain alcohol dehydrogenase family</fullName>
    </submittedName>
</protein>
<dbReference type="EMBL" id="FWYB01000001">
    <property type="protein sequence ID" value="SMC57667.1"/>
    <property type="molecule type" value="Genomic_DNA"/>
</dbReference>
<dbReference type="SUPFAM" id="SSF51735">
    <property type="entry name" value="NAD(P)-binding Rossmann-fold domains"/>
    <property type="match status" value="1"/>
</dbReference>
<dbReference type="PRINTS" id="PR00081">
    <property type="entry name" value="GDHRDH"/>
</dbReference>
<gene>
    <name evidence="3" type="ORF">SAMN04488101_101370</name>
</gene>
<evidence type="ECO:0000313" key="4">
    <source>
        <dbReference type="Proteomes" id="UP000192678"/>
    </source>
</evidence>
<dbReference type="STRING" id="475255.SAMN04488101_101370"/>
<dbReference type="InterPro" id="IPR036291">
    <property type="entry name" value="NAD(P)-bd_dom_sf"/>
</dbReference>
<evidence type="ECO:0000313" key="3">
    <source>
        <dbReference type="EMBL" id="SMC57667.1"/>
    </source>
</evidence>
<accession>A0A1W2AAG2</accession>
<dbReference type="InterPro" id="IPR002347">
    <property type="entry name" value="SDR_fam"/>
</dbReference>
<dbReference type="PROSITE" id="PS00061">
    <property type="entry name" value="ADH_SHORT"/>
    <property type="match status" value="1"/>
</dbReference>
<dbReference type="RefSeq" id="WP_200816291.1">
    <property type="nucleotide sequence ID" value="NZ_FWYB01000001.1"/>
</dbReference>
<dbReference type="InterPro" id="IPR020904">
    <property type="entry name" value="Sc_DH/Rdtase_CS"/>
</dbReference>
<dbReference type="PANTHER" id="PTHR24321:SF8">
    <property type="entry name" value="ESTRADIOL 17-BETA-DEHYDROGENASE 8-RELATED"/>
    <property type="match status" value="1"/>
</dbReference>
<dbReference type="GO" id="GO:0016491">
    <property type="term" value="F:oxidoreductase activity"/>
    <property type="evidence" value="ECO:0007669"/>
    <property type="project" value="UniProtKB-KW"/>
</dbReference>
<comment type="similarity">
    <text evidence="1">Belongs to the short-chain dehydrogenases/reductases (SDR) family.</text>
</comment>
<dbReference type="PANTHER" id="PTHR24321">
    <property type="entry name" value="DEHYDROGENASES, SHORT CHAIN"/>
    <property type="match status" value="1"/>
</dbReference>
<keyword evidence="4" id="KW-1185">Reference proteome</keyword>
<proteinExistence type="inferred from homology"/>
<organism evidence="3 4">
    <name type="scientific">Pedobacter nyackensis</name>
    <dbReference type="NCBI Taxonomy" id="475255"/>
    <lineage>
        <taxon>Bacteria</taxon>
        <taxon>Pseudomonadati</taxon>
        <taxon>Bacteroidota</taxon>
        <taxon>Sphingobacteriia</taxon>
        <taxon>Sphingobacteriales</taxon>
        <taxon>Sphingobacteriaceae</taxon>
        <taxon>Pedobacter</taxon>
    </lineage>
</organism>
<dbReference type="CDD" id="cd05233">
    <property type="entry name" value="SDR_c"/>
    <property type="match status" value="1"/>
</dbReference>
<evidence type="ECO:0000256" key="2">
    <source>
        <dbReference type="ARBA" id="ARBA00023002"/>
    </source>
</evidence>